<organism evidence="1 2">
    <name type="scientific">Asticcacaulis aquaticus</name>
    <dbReference type="NCBI Taxonomy" id="2984212"/>
    <lineage>
        <taxon>Bacteria</taxon>
        <taxon>Pseudomonadati</taxon>
        <taxon>Pseudomonadota</taxon>
        <taxon>Alphaproteobacteria</taxon>
        <taxon>Caulobacterales</taxon>
        <taxon>Caulobacteraceae</taxon>
        <taxon>Asticcacaulis</taxon>
    </lineage>
</organism>
<accession>A0ABT5HXN3</accession>
<dbReference type="EMBL" id="JAQQKX010000016">
    <property type="protein sequence ID" value="MDC7684824.1"/>
    <property type="molecule type" value="Genomic_DNA"/>
</dbReference>
<protein>
    <submittedName>
        <fullName evidence="1">Uncharacterized protein</fullName>
    </submittedName>
</protein>
<evidence type="ECO:0000313" key="2">
    <source>
        <dbReference type="Proteomes" id="UP001214854"/>
    </source>
</evidence>
<gene>
    <name evidence="1" type="ORF">PQU92_16185</name>
</gene>
<sequence>MTVKIQFHDMKTIERQLDMLLYAYATDDAAEPLIIRELALLISDPLPDLSGEDITRIHAFIYHALQGFYAPTINYAAIRREFVIAILAARKGNQTLNRVIA</sequence>
<dbReference type="Proteomes" id="UP001214854">
    <property type="component" value="Unassembled WGS sequence"/>
</dbReference>
<evidence type="ECO:0000313" key="1">
    <source>
        <dbReference type="EMBL" id="MDC7684824.1"/>
    </source>
</evidence>
<name>A0ABT5HXN3_9CAUL</name>
<proteinExistence type="predicted"/>
<dbReference type="RefSeq" id="WP_272749296.1">
    <property type="nucleotide sequence ID" value="NZ_JAQQKX010000016.1"/>
</dbReference>
<keyword evidence="2" id="KW-1185">Reference proteome</keyword>
<comment type="caution">
    <text evidence="1">The sequence shown here is derived from an EMBL/GenBank/DDBJ whole genome shotgun (WGS) entry which is preliminary data.</text>
</comment>
<reference evidence="1 2" key="1">
    <citation type="submission" date="2023-01" db="EMBL/GenBank/DDBJ databases">
        <title>Novel species of the genus Asticcacaulis isolated from rivers.</title>
        <authorList>
            <person name="Lu H."/>
        </authorList>
    </citation>
    <scope>NUCLEOTIDE SEQUENCE [LARGE SCALE GENOMIC DNA]</scope>
    <source>
        <strain evidence="1 2">BYS171W</strain>
    </source>
</reference>